<gene>
    <name evidence="1" type="ORF">UFOVP816_56</name>
</gene>
<protein>
    <submittedName>
        <fullName evidence="1">Uncharacterized protein</fullName>
    </submittedName>
</protein>
<organism evidence="1">
    <name type="scientific">uncultured Caudovirales phage</name>
    <dbReference type="NCBI Taxonomy" id="2100421"/>
    <lineage>
        <taxon>Viruses</taxon>
        <taxon>Duplodnaviria</taxon>
        <taxon>Heunggongvirae</taxon>
        <taxon>Uroviricota</taxon>
        <taxon>Caudoviricetes</taxon>
        <taxon>Peduoviridae</taxon>
        <taxon>Maltschvirus</taxon>
        <taxon>Maltschvirus maltsch</taxon>
    </lineage>
</organism>
<accession>A0A6J5P5U4</accession>
<sequence length="394" mass="43719">MNLLSDIITYMRRIIKTPNGDQISDNLLIDYINRFWLMDVQAEMQLFDFKTKYQFQTTPGISQYNMPMYDVQVQPGGQNIAPFPVYQGFMAPAKVNGIDVPFYTQRGQYFDLWPNYSNSLAPTILGNGTAGPYTINLSYSPVVPGHVDIAGIIATGVNNDPIYDSDLNLLVPVTSTYSSVYITATGADGRNIVVADSGQFLANTTDGDIYGLLMTPGNAPNGNIPLPNGGSLPTRYATNQNTINYNTGTITNLYFPVSIPDGANINTQCFWFNPGLPRAILFENNIITIRNPPDKQYLIELDAYLTPAAFLSTSQAIPFAYMCEYIARGAARKVLSDTMDTEQFAFYEKFYIEQRELVWKRSQRQNTATRTQTLYSQSGFGNANSNGLYGTGAI</sequence>
<evidence type="ECO:0000313" key="1">
    <source>
        <dbReference type="EMBL" id="CAB4164638.1"/>
    </source>
</evidence>
<name>A0A6J5P5U4_9CAUD</name>
<dbReference type="EMBL" id="LR796759">
    <property type="protein sequence ID" value="CAB4164638.1"/>
    <property type="molecule type" value="Genomic_DNA"/>
</dbReference>
<reference evidence="1" key="1">
    <citation type="submission" date="2020-04" db="EMBL/GenBank/DDBJ databases">
        <authorList>
            <person name="Chiriac C."/>
            <person name="Salcher M."/>
            <person name="Ghai R."/>
            <person name="Kavagutti S V."/>
        </authorList>
    </citation>
    <scope>NUCLEOTIDE SEQUENCE</scope>
</reference>
<proteinExistence type="predicted"/>